<dbReference type="SUPFAM" id="SSF51621">
    <property type="entry name" value="Phosphoenolpyruvate/pyruvate domain"/>
    <property type="match status" value="1"/>
</dbReference>
<dbReference type="RefSeq" id="WP_209645834.1">
    <property type="nucleotide sequence ID" value="NZ_JAGINW010000001.1"/>
</dbReference>
<comment type="caution">
    <text evidence="5">The sequence shown here is derived from an EMBL/GenBank/DDBJ whole genome shotgun (WGS) entry which is preliminary data.</text>
</comment>
<evidence type="ECO:0000313" key="6">
    <source>
        <dbReference type="Proteomes" id="UP001519332"/>
    </source>
</evidence>
<keyword evidence="6" id="KW-1185">Reference proteome</keyword>
<gene>
    <name evidence="5" type="ORF">JOF56_009326</name>
</gene>
<keyword evidence="2" id="KW-0479">Metal-binding</keyword>
<dbReference type="InterPro" id="IPR005000">
    <property type="entry name" value="Aldolase/citrate-lyase_domain"/>
</dbReference>
<reference evidence="5 6" key="1">
    <citation type="submission" date="2021-03" db="EMBL/GenBank/DDBJ databases">
        <title>Sequencing the genomes of 1000 actinobacteria strains.</title>
        <authorList>
            <person name="Klenk H.-P."/>
        </authorList>
    </citation>
    <scope>NUCLEOTIDE SEQUENCE [LARGE SCALE GENOMIC DNA]</scope>
    <source>
        <strain evidence="5 6">DSM 46670</strain>
    </source>
</reference>
<dbReference type="EMBL" id="JAGINW010000001">
    <property type="protein sequence ID" value="MBP2328941.1"/>
    <property type="molecule type" value="Genomic_DNA"/>
</dbReference>
<dbReference type="Gene3D" id="3.20.20.60">
    <property type="entry name" value="Phosphoenolpyruvate-binding domains"/>
    <property type="match status" value="1"/>
</dbReference>
<dbReference type="InterPro" id="IPR040442">
    <property type="entry name" value="Pyrv_kinase-like_dom_sf"/>
</dbReference>
<protein>
    <submittedName>
        <fullName evidence="5">4-hydroxy-2-oxoheptanedioate aldolase</fullName>
        <ecNumber evidence="5">4.1.2.52</ecNumber>
    </submittedName>
</protein>
<evidence type="ECO:0000256" key="3">
    <source>
        <dbReference type="ARBA" id="ARBA00023239"/>
    </source>
</evidence>
<keyword evidence="3 5" id="KW-0456">Lyase</keyword>
<evidence type="ECO:0000259" key="4">
    <source>
        <dbReference type="Pfam" id="PF03328"/>
    </source>
</evidence>
<dbReference type="InterPro" id="IPR015813">
    <property type="entry name" value="Pyrv/PenolPyrv_kinase-like_dom"/>
</dbReference>
<evidence type="ECO:0000256" key="1">
    <source>
        <dbReference type="ARBA" id="ARBA00005568"/>
    </source>
</evidence>
<dbReference type="PROSITE" id="PS51257">
    <property type="entry name" value="PROKAR_LIPOPROTEIN"/>
    <property type="match status" value="1"/>
</dbReference>
<comment type="similarity">
    <text evidence="1">Belongs to the HpcH/HpaI aldolase family.</text>
</comment>
<dbReference type="Pfam" id="PF03328">
    <property type="entry name" value="HpcH_HpaI"/>
    <property type="match status" value="1"/>
</dbReference>
<dbReference type="GO" id="GO:0016829">
    <property type="term" value="F:lyase activity"/>
    <property type="evidence" value="ECO:0007669"/>
    <property type="project" value="UniProtKB-KW"/>
</dbReference>
<evidence type="ECO:0000313" key="5">
    <source>
        <dbReference type="EMBL" id="MBP2328941.1"/>
    </source>
</evidence>
<feature type="domain" description="HpcH/HpaI aldolase/citrate lyase" evidence="4">
    <location>
        <begin position="24"/>
        <end position="215"/>
    </location>
</feature>
<sequence>MRVAPRRIKTKLAAGAPAFGACVQLPSPDIVEIVGYAGLDFAWIDAEHGSMGVGEVNQLVRAADAAGIDAIVRVPDHNASFIQKVLDMGAAGIIAPHVRDVEVAQAVVAAARYAPEGVRGACPAVRAVGHLTMDWPATLRQIRDDAIVIGLIEDADGVANVEEIAAGSGLDGLIFGPYDLATELGLDGDVSDARVREMNVRVRKAALNAGIQYLALPGLDGAVGALMAEGVRLFNVTADRGLLFTAFESALAAAREEASA</sequence>
<dbReference type="EC" id="4.1.2.52" evidence="5"/>
<name>A0ABS4TX44_9PSEU</name>
<proteinExistence type="inferred from homology"/>
<organism evidence="5 6">
    <name type="scientific">Kibdelosporangium banguiense</name>
    <dbReference type="NCBI Taxonomy" id="1365924"/>
    <lineage>
        <taxon>Bacteria</taxon>
        <taxon>Bacillati</taxon>
        <taxon>Actinomycetota</taxon>
        <taxon>Actinomycetes</taxon>
        <taxon>Pseudonocardiales</taxon>
        <taxon>Pseudonocardiaceae</taxon>
        <taxon>Kibdelosporangium</taxon>
    </lineage>
</organism>
<accession>A0ABS4TX44</accession>
<evidence type="ECO:0000256" key="2">
    <source>
        <dbReference type="ARBA" id="ARBA00022723"/>
    </source>
</evidence>
<dbReference type="InterPro" id="IPR050251">
    <property type="entry name" value="HpcH-HpaI_aldolase"/>
</dbReference>
<dbReference type="PANTHER" id="PTHR30502">
    <property type="entry name" value="2-KETO-3-DEOXY-L-RHAMNONATE ALDOLASE"/>
    <property type="match status" value="1"/>
</dbReference>
<dbReference type="Proteomes" id="UP001519332">
    <property type="component" value="Unassembled WGS sequence"/>
</dbReference>
<dbReference type="PANTHER" id="PTHR30502:SF0">
    <property type="entry name" value="PHOSPHOENOLPYRUVATE CARBOXYLASE FAMILY PROTEIN"/>
    <property type="match status" value="1"/>
</dbReference>